<dbReference type="PRINTS" id="PR00032">
    <property type="entry name" value="HTHARAC"/>
</dbReference>
<dbReference type="Proteomes" id="UP000284189">
    <property type="component" value="Unassembled WGS sequence"/>
</dbReference>
<dbReference type="PANTHER" id="PTHR43280:SF32">
    <property type="entry name" value="TRANSCRIPTIONAL REGULATORY PROTEIN"/>
    <property type="match status" value="1"/>
</dbReference>
<evidence type="ECO:0000256" key="1">
    <source>
        <dbReference type="ARBA" id="ARBA00023015"/>
    </source>
</evidence>
<evidence type="ECO:0000256" key="3">
    <source>
        <dbReference type="ARBA" id="ARBA00023163"/>
    </source>
</evidence>
<dbReference type="RefSeq" id="WP_119639986.1">
    <property type="nucleotide sequence ID" value="NZ_QXFJ01000023.1"/>
</dbReference>
<dbReference type="Pfam" id="PF12833">
    <property type="entry name" value="HTH_18"/>
    <property type="match status" value="1"/>
</dbReference>
<sequence>MTAKTPIHVKSISQFHKLRGLPSPEHPLISVIDYATIQTPHTDESEGLLFDFYLISVKKGLVGKLKYGQQTYDHDEGVMSFMAPHQLLKIERDNSTIDKRSGWMLLIHPDFIWNTSLAKNIKQYEFFGYAISEALFLSEKEEMALDTIISNIRQEYWGNTDVFSQNIIVSQIETLLNYSERFYHRQFITRKKSGTQLLGQMETILDEYFSNKNQLDDGLPTVHYISEQLNISAGYLSSLLKSLTGMNAQQHIHIKLIEKAKEHLSTTNLSISEIAYELGFEHSQSFSRFFKKKTSVSPQEFRHSFN</sequence>
<gene>
    <name evidence="5" type="ORF">D2U88_08800</name>
    <name evidence="6" type="ORF">FQ019_08725</name>
</gene>
<dbReference type="OrthoDB" id="2600165at2"/>
<dbReference type="AlphaFoldDB" id="A0A418N6H0"/>
<keyword evidence="8" id="KW-1185">Reference proteome</keyword>
<dbReference type="SMART" id="SM00342">
    <property type="entry name" value="HTH_ARAC"/>
    <property type="match status" value="1"/>
</dbReference>
<evidence type="ECO:0000259" key="4">
    <source>
        <dbReference type="PROSITE" id="PS01124"/>
    </source>
</evidence>
<evidence type="ECO:0000256" key="2">
    <source>
        <dbReference type="ARBA" id="ARBA00023125"/>
    </source>
</evidence>
<evidence type="ECO:0000313" key="6">
    <source>
        <dbReference type="EMBL" id="TXK01897.1"/>
    </source>
</evidence>
<keyword evidence="1" id="KW-0805">Transcription regulation</keyword>
<dbReference type="Gene3D" id="1.10.10.60">
    <property type="entry name" value="Homeodomain-like"/>
    <property type="match status" value="2"/>
</dbReference>
<evidence type="ECO:0000313" key="5">
    <source>
        <dbReference type="EMBL" id="RIV70469.1"/>
    </source>
</evidence>
<dbReference type="InterPro" id="IPR009057">
    <property type="entry name" value="Homeodomain-like_sf"/>
</dbReference>
<protein>
    <submittedName>
        <fullName evidence="5">AraC family transcriptional regulator</fullName>
    </submittedName>
    <submittedName>
        <fullName evidence="6">Helix-turn-helix domain-containing protein</fullName>
    </submittedName>
</protein>
<proteinExistence type="predicted"/>
<feature type="domain" description="HTH araC/xylS-type" evidence="4">
    <location>
        <begin position="199"/>
        <end position="304"/>
    </location>
</feature>
<dbReference type="EMBL" id="VNWL01000022">
    <property type="protein sequence ID" value="TXK01897.1"/>
    <property type="molecule type" value="Genomic_DNA"/>
</dbReference>
<dbReference type="PROSITE" id="PS01124">
    <property type="entry name" value="HTH_ARAC_FAMILY_2"/>
    <property type="match status" value="1"/>
</dbReference>
<reference evidence="6 8" key="2">
    <citation type="submission" date="2019-07" db="EMBL/GenBank/DDBJ databases">
        <title>Draft genome of two Muricauda strains isolated from deep sea.</title>
        <authorList>
            <person name="Sun C."/>
        </authorList>
    </citation>
    <scope>NUCLEOTIDE SEQUENCE [LARGE SCALE GENOMIC DNA]</scope>
    <source>
        <strain evidence="6 8">NH166</strain>
    </source>
</reference>
<dbReference type="GO" id="GO:0043565">
    <property type="term" value="F:sequence-specific DNA binding"/>
    <property type="evidence" value="ECO:0007669"/>
    <property type="project" value="InterPro"/>
</dbReference>
<dbReference type="EMBL" id="QXFJ01000023">
    <property type="protein sequence ID" value="RIV70469.1"/>
    <property type="molecule type" value="Genomic_DNA"/>
</dbReference>
<reference evidence="5 7" key="1">
    <citation type="submission" date="2018-08" db="EMBL/GenBank/DDBJ databases">
        <title>Proposal of Muricauda 72 sp.nov. and Muricauda NH166 sp.nov., isolated from seawater.</title>
        <authorList>
            <person name="Cheng H."/>
            <person name="Wu Y.-H."/>
            <person name="Guo L.-L."/>
            <person name="Xu X.-W."/>
        </authorList>
    </citation>
    <scope>NUCLEOTIDE SEQUENCE [LARGE SCALE GENOMIC DNA]</scope>
    <source>
        <strain evidence="5 7">NH166</strain>
    </source>
</reference>
<dbReference type="Proteomes" id="UP000321528">
    <property type="component" value="Unassembled WGS sequence"/>
</dbReference>
<evidence type="ECO:0000313" key="8">
    <source>
        <dbReference type="Proteomes" id="UP000321528"/>
    </source>
</evidence>
<name>A0A418N6H0_9FLAO</name>
<dbReference type="SUPFAM" id="SSF46689">
    <property type="entry name" value="Homeodomain-like"/>
    <property type="match status" value="1"/>
</dbReference>
<keyword evidence="3" id="KW-0804">Transcription</keyword>
<keyword evidence="2" id="KW-0238">DNA-binding</keyword>
<dbReference type="InterPro" id="IPR018060">
    <property type="entry name" value="HTH_AraC"/>
</dbReference>
<evidence type="ECO:0000313" key="7">
    <source>
        <dbReference type="Proteomes" id="UP000284189"/>
    </source>
</evidence>
<dbReference type="PANTHER" id="PTHR43280">
    <property type="entry name" value="ARAC-FAMILY TRANSCRIPTIONAL REGULATOR"/>
    <property type="match status" value="1"/>
</dbReference>
<dbReference type="GO" id="GO:0003700">
    <property type="term" value="F:DNA-binding transcription factor activity"/>
    <property type="evidence" value="ECO:0007669"/>
    <property type="project" value="InterPro"/>
</dbReference>
<comment type="caution">
    <text evidence="5">The sequence shown here is derived from an EMBL/GenBank/DDBJ whole genome shotgun (WGS) entry which is preliminary data.</text>
</comment>
<accession>A0A418N6H0</accession>
<dbReference type="InterPro" id="IPR020449">
    <property type="entry name" value="Tscrpt_reg_AraC-type_HTH"/>
</dbReference>
<organism evidence="5 7">
    <name type="scientific">Flagellimonas aequoris</name>
    <dbReference type="NCBI Taxonomy" id="2306997"/>
    <lineage>
        <taxon>Bacteria</taxon>
        <taxon>Pseudomonadati</taxon>
        <taxon>Bacteroidota</taxon>
        <taxon>Flavobacteriia</taxon>
        <taxon>Flavobacteriales</taxon>
        <taxon>Flavobacteriaceae</taxon>
        <taxon>Flagellimonas</taxon>
    </lineage>
</organism>